<feature type="signal peptide" evidence="1">
    <location>
        <begin position="1"/>
        <end position="28"/>
    </location>
</feature>
<protein>
    <submittedName>
        <fullName evidence="2">Cyclic lactone autoinducer peptide</fullName>
    </submittedName>
</protein>
<evidence type="ECO:0000313" key="2">
    <source>
        <dbReference type="EMBL" id="MCQ1530399.1"/>
    </source>
</evidence>
<keyword evidence="3" id="KW-1185">Reference proteome</keyword>
<dbReference type="RefSeq" id="WP_255227920.1">
    <property type="nucleotide sequence ID" value="NZ_JAJEKE010000011.1"/>
</dbReference>
<keyword evidence="1" id="KW-0732">Signal</keyword>
<dbReference type="EMBL" id="JAJEKE010000011">
    <property type="protein sequence ID" value="MCQ1530399.1"/>
    <property type="molecule type" value="Genomic_DNA"/>
</dbReference>
<dbReference type="InterPro" id="IPR009229">
    <property type="entry name" value="AgrD"/>
</dbReference>
<gene>
    <name evidence="2" type="ORF">LJD61_12670</name>
</gene>
<evidence type="ECO:0000256" key="1">
    <source>
        <dbReference type="SAM" id="SignalP"/>
    </source>
</evidence>
<organism evidence="2 3">
    <name type="scientific">Lutispora saccharofermentans</name>
    <dbReference type="NCBI Taxonomy" id="3024236"/>
    <lineage>
        <taxon>Bacteria</taxon>
        <taxon>Bacillati</taxon>
        <taxon>Bacillota</taxon>
        <taxon>Clostridia</taxon>
        <taxon>Lutisporales</taxon>
        <taxon>Lutisporaceae</taxon>
        <taxon>Lutispora</taxon>
    </lineage>
</organism>
<feature type="chain" id="PRO_5046113514" evidence="1">
    <location>
        <begin position="29"/>
        <end position="47"/>
    </location>
</feature>
<evidence type="ECO:0000313" key="3">
    <source>
        <dbReference type="Proteomes" id="UP001651880"/>
    </source>
</evidence>
<dbReference type="NCBIfam" id="TIGR04223">
    <property type="entry name" value="quorum_AgrD"/>
    <property type="match status" value="1"/>
</dbReference>
<sequence>MKKIVKFFNKRSLSILALFALFVGTTSASVATMVLSQQPKCPEELLK</sequence>
<comment type="caution">
    <text evidence="2">The sequence shown here is derived from an EMBL/GenBank/DDBJ whole genome shotgun (WGS) entry which is preliminary data.</text>
</comment>
<name>A0ABT1NGP0_9FIRM</name>
<dbReference type="Proteomes" id="UP001651880">
    <property type="component" value="Unassembled WGS sequence"/>
</dbReference>
<proteinExistence type="predicted"/>
<accession>A0ABT1NGP0</accession>
<reference evidence="2 3" key="1">
    <citation type="submission" date="2021-10" db="EMBL/GenBank/DDBJ databases">
        <title>Lutispora strain m25 sp. nov., a thermophilic, non-spore-forming bacterium isolated from a lab-scale methanogenic bioreactor digesting anaerobic sludge.</title>
        <authorList>
            <person name="El Houari A."/>
            <person name="Mcdonald J."/>
        </authorList>
    </citation>
    <scope>NUCLEOTIDE SEQUENCE [LARGE SCALE GENOMIC DNA]</scope>
    <source>
        <strain evidence="3">m25</strain>
    </source>
</reference>